<dbReference type="eggNOG" id="COG1403">
    <property type="taxonomic scope" value="Bacteria"/>
</dbReference>
<dbReference type="OrthoDB" id="9797348at2"/>
<proteinExistence type="predicted"/>
<dbReference type="HOGENOM" id="CLU_099860_0_0_7"/>
<dbReference type="EMBL" id="CP003969">
    <property type="protein sequence ID" value="AGP34450.1"/>
    <property type="molecule type" value="Genomic_DNA"/>
</dbReference>
<dbReference type="STRING" id="1254432.SCE1572_07970"/>
<dbReference type="Proteomes" id="UP000014803">
    <property type="component" value="Chromosome"/>
</dbReference>
<evidence type="ECO:0000313" key="1">
    <source>
        <dbReference type="EMBL" id="AGP34450.1"/>
    </source>
</evidence>
<dbReference type="AlphaFoldDB" id="S4XRI6"/>
<name>S4XRI6_SORCE</name>
<gene>
    <name evidence="1" type="ORF">SCE1572_07970</name>
</gene>
<sequence length="189" mass="21992">MIRFERRPKPEGFEERVEGPGAAWLKANATGRPPAHWREFRPQLADAFGSLCAYCAMFEPVGTVDHFVSVDEDRSKSYDWTNYRFSSGWINSSKQSLRSTQVIDPFAVTNEWFEVQLPSMQLVLTDHVPPEERERAQFVLDRLHLGHDERVVRQRREWYRMYQDGELDLIGLRKKAPLIAAAVKKQEIA</sequence>
<protein>
    <recommendedName>
        <fullName evidence="3">HNH nuclease domain-containing protein</fullName>
    </recommendedName>
</protein>
<reference evidence="1 2" key="1">
    <citation type="journal article" date="2013" name="Sci. Rep.">
        <title>Extraordinary expansion of a Sorangium cellulosum genome from an alkaline milieu.</title>
        <authorList>
            <person name="Han K."/>
            <person name="Li Z.F."/>
            <person name="Peng R."/>
            <person name="Zhu L.P."/>
            <person name="Zhou T."/>
            <person name="Wang L.G."/>
            <person name="Li S.G."/>
            <person name="Zhang X.B."/>
            <person name="Hu W."/>
            <person name="Wu Z.H."/>
            <person name="Qin N."/>
            <person name="Li Y.Z."/>
        </authorList>
    </citation>
    <scope>NUCLEOTIDE SEQUENCE [LARGE SCALE GENOMIC DNA]</scope>
    <source>
        <strain evidence="1 2">So0157-2</strain>
    </source>
</reference>
<dbReference type="PATRIC" id="fig|1254432.3.peg.1776"/>
<evidence type="ECO:0008006" key="3">
    <source>
        <dbReference type="Google" id="ProtNLM"/>
    </source>
</evidence>
<evidence type="ECO:0000313" key="2">
    <source>
        <dbReference type="Proteomes" id="UP000014803"/>
    </source>
</evidence>
<dbReference type="KEGG" id="scu:SCE1572_07970"/>
<organism evidence="1 2">
    <name type="scientific">Sorangium cellulosum So0157-2</name>
    <dbReference type="NCBI Taxonomy" id="1254432"/>
    <lineage>
        <taxon>Bacteria</taxon>
        <taxon>Pseudomonadati</taxon>
        <taxon>Myxococcota</taxon>
        <taxon>Polyangia</taxon>
        <taxon>Polyangiales</taxon>
        <taxon>Polyangiaceae</taxon>
        <taxon>Sorangium</taxon>
    </lineage>
</organism>
<accession>S4XRI6</accession>
<dbReference type="RefSeq" id="WP_020733580.1">
    <property type="nucleotide sequence ID" value="NC_021658.1"/>
</dbReference>